<keyword evidence="1" id="KW-0812">Transmembrane</keyword>
<organism evidence="2 3">
    <name type="scientific">Anopheles melas</name>
    <dbReference type="NCBI Taxonomy" id="34690"/>
    <lineage>
        <taxon>Eukaryota</taxon>
        <taxon>Metazoa</taxon>
        <taxon>Ecdysozoa</taxon>
        <taxon>Arthropoda</taxon>
        <taxon>Hexapoda</taxon>
        <taxon>Insecta</taxon>
        <taxon>Pterygota</taxon>
        <taxon>Neoptera</taxon>
        <taxon>Endopterygota</taxon>
        <taxon>Diptera</taxon>
        <taxon>Nematocera</taxon>
        <taxon>Culicoidea</taxon>
        <taxon>Culicidae</taxon>
        <taxon>Anophelinae</taxon>
        <taxon>Anopheles</taxon>
    </lineage>
</organism>
<keyword evidence="3" id="KW-1185">Reference proteome</keyword>
<feature type="transmembrane region" description="Helical" evidence="1">
    <location>
        <begin position="118"/>
        <end position="142"/>
    </location>
</feature>
<proteinExistence type="predicted"/>
<evidence type="ECO:0000313" key="3">
    <source>
        <dbReference type="Proteomes" id="UP000075902"/>
    </source>
</evidence>
<accession>A0A182TF12</accession>
<evidence type="ECO:0000313" key="2">
    <source>
        <dbReference type="EnsemblMetazoa" id="AMEC001150-PA"/>
    </source>
</evidence>
<dbReference type="Proteomes" id="UP000075902">
    <property type="component" value="Unassembled WGS sequence"/>
</dbReference>
<dbReference type="AlphaFoldDB" id="A0A182TF12"/>
<keyword evidence="1" id="KW-1133">Transmembrane helix</keyword>
<evidence type="ECO:0000256" key="1">
    <source>
        <dbReference type="SAM" id="Phobius"/>
    </source>
</evidence>
<reference evidence="2" key="2">
    <citation type="submission" date="2020-05" db="UniProtKB">
        <authorList>
            <consortium name="EnsemblMetazoa"/>
        </authorList>
    </citation>
    <scope>IDENTIFICATION</scope>
    <source>
        <strain evidence="2">CM1001059</strain>
    </source>
</reference>
<name>A0A182TF12_9DIPT</name>
<reference evidence="3" key="1">
    <citation type="submission" date="2014-01" db="EMBL/GenBank/DDBJ databases">
        <title>The Genome Sequence of Anopheles melas CM1001059_A (V2).</title>
        <authorList>
            <consortium name="The Broad Institute Genomics Platform"/>
            <person name="Neafsey D.E."/>
            <person name="Besansky N."/>
            <person name="Howell P."/>
            <person name="Walton C."/>
            <person name="Young S.K."/>
            <person name="Zeng Q."/>
            <person name="Gargeya S."/>
            <person name="Fitzgerald M."/>
            <person name="Haas B."/>
            <person name="Abouelleil A."/>
            <person name="Allen A.W."/>
            <person name="Alvarado L."/>
            <person name="Arachchi H.M."/>
            <person name="Berlin A.M."/>
            <person name="Chapman S.B."/>
            <person name="Gainer-Dewar J."/>
            <person name="Goldberg J."/>
            <person name="Griggs A."/>
            <person name="Gujja S."/>
            <person name="Hansen M."/>
            <person name="Howarth C."/>
            <person name="Imamovic A."/>
            <person name="Ireland A."/>
            <person name="Larimer J."/>
            <person name="McCowan C."/>
            <person name="Murphy C."/>
            <person name="Pearson M."/>
            <person name="Poon T.W."/>
            <person name="Priest M."/>
            <person name="Roberts A."/>
            <person name="Saif S."/>
            <person name="Shea T."/>
            <person name="Sisk P."/>
            <person name="Sykes S."/>
            <person name="Wortman J."/>
            <person name="Nusbaum C."/>
            <person name="Birren B."/>
        </authorList>
    </citation>
    <scope>NUCLEOTIDE SEQUENCE [LARGE SCALE GENOMIC DNA]</scope>
    <source>
        <strain evidence="3">CM1001059</strain>
    </source>
</reference>
<sequence>MQWAKHCVVETEKFEPVESVPLFTRSGGLLGTLPRRTLPGRWLLPDAATVAAAAAAIAVEADLPRNSASNGVLNRTIRYRCGCSCRSALSSGCGAISSPAATGNEEEIRSIIGIGPRYGRFTGVGAVVMVVVVVVVMVLLFAANGLDLVTGMCVCVF</sequence>
<keyword evidence="1" id="KW-0472">Membrane</keyword>
<protein>
    <submittedName>
        <fullName evidence="2">Uncharacterized protein</fullName>
    </submittedName>
</protein>
<dbReference type="VEuPathDB" id="VectorBase:AMEC001150"/>
<dbReference type="EnsemblMetazoa" id="AMEC001150-RA">
    <property type="protein sequence ID" value="AMEC001150-PA"/>
    <property type="gene ID" value="AMEC001150"/>
</dbReference>